<proteinExistence type="inferred from homology"/>
<keyword evidence="4" id="KW-0007">Acetylation</keyword>
<dbReference type="SUPFAM" id="SSF54160">
    <property type="entry name" value="Chromo domain-like"/>
    <property type="match status" value="1"/>
</dbReference>
<evidence type="ECO:0000256" key="1">
    <source>
        <dbReference type="ARBA" id="ARBA00010107"/>
    </source>
</evidence>
<dbReference type="InterPro" id="IPR025995">
    <property type="entry name" value="Tudor-knot"/>
</dbReference>
<keyword evidence="3" id="KW-0808">Transferase</keyword>
<dbReference type="InterPro" id="IPR002717">
    <property type="entry name" value="HAT_MYST-type"/>
</dbReference>
<organism evidence="6 7">
    <name type="scientific">Anaeramoeba flamelloides</name>
    <dbReference type="NCBI Taxonomy" id="1746091"/>
    <lineage>
        <taxon>Eukaryota</taxon>
        <taxon>Metamonada</taxon>
        <taxon>Anaeramoebidae</taxon>
        <taxon>Anaeramoeba</taxon>
    </lineage>
</organism>
<dbReference type="InterPro" id="IPR050603">
    <property type="entry name" value="MYST_HAT"/>
</dbReference>
<dbReference type="PANTHER" id="PTHR10615">
    <property type="entry name" value="HISTONE ACETYLTRANSFERASE"/>
    <property type="match status" value="1"/>
</dbReference>
<evidence type="ECO:0000259" key="5">
    <source>
        <dbReference type="PROSITE" id="PS51726"/>
    </source>
</evidence>
<evidence type="ECO:0000256" key="4">
    <source>
        <dbReference type="ARBA" id="ARBA00022990"/>
    </source>
</evidence>
<evidence type="ECO:0000256" key="3">
    <source>
        <dbReference type="ARBA" id="ARBA00022679"/>
    </source>
</evidence>
<comment type="caution">
    <text evidence="6">The sequence shown here is derived from an EMBL/GenBank/DDBJ whole genome shotgun (WGS) entry which is preliminary data.</text>
</comment>
<keyword evidence="7" id="KW-1185">Reference proteome</keyword>
<dbReference type="Gene3D" id="3.30.60.60">
    <property type="entry name" value="N-acetyl transferase-like"/>
    <property type="match status" value="1"/>
</dbReference>
<dbReference type="InterPro" id="IPR016197">
    <property type="entry name" value="Chromo-like_dom_sf"/>
</dbReference>
<evidence type="ECO:0000313" key="7">
    <source>
        <dbReference type="Proteomes" id="UP001150062"/>
    </source>
</evidence>
<gene>
    <name evidence="6" type="ORF">M0813_29884</name>
</gene>
<reference evidence="6" key="1">
    <citation type="submission" date="2022-08" db="EMBL/GenBank/DDBJ databases">
        <title>Novel sulfate-reducing endosymbionts in the free-living metamonad Anaeramoeba.</title>
        <authorList>
            <person name="Jerlstrom-Hultqvist J."/>
            <person name="Cepicka I."/>
            <person name="Gallot-Lavallee L."/>
            <person name="Salas-Leiva D."/>
            <person name="Curtis B.A."/>
            <person name="Zahonova K."/>
            <person name="Pipaliya S."/>
            <person name="Dacks J."/>
            <person name="Roger A.J."/>
        </authorList>
    </citation>
    <scope>NUCLEOTIDE SEQUENCE</scope>
    <source>
        <strain evidence="6">Schooner1</strain>
    </source>
</reference>
<name>A0ABQ8XLR9_9EUKA</name>
<dbReference type="Proteomes" id="UP001150062">
    <property type="component" value="Unassembled WGS sequence"/>
</dbReference>
<dbReference type="InterPro" id="IPR036388">
    <property type="entry name" value="WH-like_DNA-bd_sf"/>
</dbReference>
<protein>
    <recommendedName>
        <fullName evidence="2">histone acetyltransferase</fullName>
        <ecNumber evidence="2">2.3.1.48</ecNumber>
    </recommendedName>
</protein>
<dbReference type="EMBL" id="JAOAOG010000276">
    <property type="protein sequence ID" value="KAJ6233576.1"/>
    <property type="molecule type" value="Genomic_DNA"/>
</dbReference>
<evidence type="ECO:0000313" key="6">
    <source>
        <dbReference type="EMBL" id="KAJ6233576.1"/>
    </source>
</evidence>
<dbReference type="Gene3D" id="3.40.630.30">
    <property type="match status" value="1"/>
</dbReference>
<feature type="domain" description="MYST-type HAT" evidence="5">
    <location>
        <begin position="118"/>
        <end position="390"/>
    </location>
</feature>
<sequence>MSSSLKNVTIGTVLPCKFQNNNYYDCEILEIRTNDKNQLEYYVHFTEFNKRLDGWVLGSRLKTDQIKSNKNIHTITPKRLTRTRTLEGRKSNQKGRVVSISQFEKDQQEKENKLRELMKVRNIDTVWFGKCVLEPWYYSPYPTHIIRFRKIYICEFCFNYFDSERSFFRHMIRCNVRHPPGIEIYQEDNLSIFEVDGENSKEYCQNLFLLSKLFLDHKSLTLNTELFLFYILCENDNFGCHIAGYFSKEKHPTEKFNLACILVLPQFQRKGYGKLLISLSYELSKIEKKIGSPEKPLSDLGLITYRNYWSIILVNILKDYIGQSMSLKELSKITYFIPEEIQSTLQWLDLIYFSKPNYFLNLENSQIIKKYTKKFKNTKFINSKLLKWVPYDKYL</sequence>
<dbReference type="Pfam" id="PF01853">
    <property type="entry name" value="MOZ_SAS"/>
    <property type="match status" value="1"/>
</dbReference>
<comment type="similarity">
    <text evidence="1">Belongs to the MYST (SAS/MOZ) family.</text>
</comment>
<dbReference type="InterPro" id="IPR016181">
    <property type="entry name" value="Acyl_CoA_acyltransferase"/>
</dbReference>
<dbReference type="SUPFAM" id="SSF55729">
    <property type="entry name" value="Acyl-CoA N-acyltransferases (Nat)"/>
    <property type="match status" value="1"/>
</dbReference>
<dbReference type="Pfam" id="PF17772">
    <property type="entry name" value="zf-MYST"/>
    <property type="match status" value="1"/>
</dbReference>
<dbReference type="EC" id="2.3.1.48" evidence="2"/>
<evidence type="ECO:0000256" key="2">
    <source>
        <dbReference type="ARBA" id="ARBA00013184"/>
    </source>
</evidence>
<dbReference type="PROSITE" id="PS51726">
    <property type="entry name" value="MYST_HAT"/>
    <property type="match status" value="1"/>
</dbReference>
<dbReference type="CDD" id="cd04301">
    <property type="entry name" value="NAT_SF"/>
    <property type="match status" value="1"/>
</dbReference>
<accession>A0ABQ8XLR9</accession>
<dbReference type="Gene3D" id="2.30.30.140">
    <property type="match status" value="1"/>
</dbReference>
<dbReference type="InterPro" id="IPR040706">
    <property type="entry name" value="Zf-MYST"/>
</dbReference>
<dbReference type="Gene3D" id="1.10.10.10">
    <property type="entry name" value="Winged helix-like DNA-binding domain superfamily/Winged helix DNA-binding domain"/>
    <property type="match status" value="1"/>
</dbReference>
<dbReference type="Pfam" id="PF11717">
    <property type="entry name" value="Tudor-knot"/>
    <property type="match status" value="1"/>
</dbReference>